<dbReference type="InterPro" id="IPR007492">
    <property type="entry name" value="LytTR_DNA-bd_dom"/>
</dbReference>
<dbReference type="Gene3D" id="3.40.50.2300">
    <property type="match status" value="1"/>
</dbReference>
<gene>
    <name evidence="6" type="ORF">DFR58_1102</name>
</gene>
<dbReference type="SUPFAM" id="SSF52172">
    <property type="entry name" value="CheY-like"/>
    <property type="match status" value="1"/>
</dbReference>
<name>A0A369B4R8_9FIRM</name>
<keyword evidence="7" id="KW-1185">Reference proteome</keyword>
<comment type="function">
    <text evidence="2">May play the central regulatory role in sporulation. It may be an element of the effector pathway responsible for the activation of sporulation genes in response to nutritional stress. Spo0A may act in concert with spo0H (a sigma factor) to control the expression of some genes that are critical to the sporulation process.</text>
</comment>
<evidence type="ECO:0000259" key="4">
    <source>
        <dbReference type="PROSITE" id="PS50110"/>
    </source>
</evidence>
<dbReference type="SMART" id="SM00448">
    <property type="entry name" value="REC"/>
    <property type="match status" value="1"/>
</dbReference>
<proteinExistence type="predicted"/>
<organism evidence="6 7">
    <name type="scientific">Anaerobacterium chartisolvens</name>
    <dbReference type="NCBI Taxonomy" id="1297424"/>
    <lineage>
        <taxon>Bacteria</taxon>
        <taxon>Bacillati</taxon>
        <taxon>Bacillota</taxon>
        <taxon>Clostridia</taxon>
        <taxon>Eubacteriales</taxon>
        <taxon>Oscillospiraceae</taxon>
        <taxon>Anaerobacterium</taxon>
    </lineage>
</organism>
<dbReference type="InterPro" id="IPR011006">
    <property type="entry name" value="CheY-like_superfamily"/>
</dbReference>
<evidence type="ECO:0000256" key="1">
    <source>
        <dbReference type="ARBA" id="ARBA00018672"/>
    </source>
</evidence>
<protein>
    <recommendedName>
        <fullName evidence="1">Stage 0 sporulation protein A homolog</fullName>
    </recommendedName>
</protein>
<feature type="domain" description="Response regulatory" evidence="4">
    <location>
        <begin position="3"/>
        <end position="117"/>
    </location>
</feature>
<evidence type="ECO:0000259" key="5">
    <source>
        <dbReference type="PROSITE" id="PS50930"/>
    </source>
</evidence>
<dbReference type="Pfam" id="PF04397">
    <property type="entry name" value="LytTR"/>
    <property type="match status" value="1"/>
</dbReference>
<dbReference type="PROSITE" id="PS50110">
    <property type="entry name" value="RESPONSE_REGULATORY"/>
    <property type="match status" value="1"/>
</dbReference>
<dbReference type="InterPro" id="IPR001789">
    <property type="entry name" value="Sig_transdc_resp-reg_receiver"/>
</dbReference>
<sequence>MLKIIIADDEYYMRLFLSRCLKRIPDVEIAGEAENGGQLVDMVQEIIPDVVFIDINMPKMDGLKASEKIFGFDSRICIIFVTAFTQYAHEAFKVYAFDYIIKPFKVERIQQTIQRILDFRKTVTYNASDNVCETILKKECKKVIVECNGVCNIINPNDIIFITRYERKTIIVTRYAHIRTNDSLEEMERRLDINFYRCHKGFIINPDLVSEILPFGHKTYQIKFLFTDESALMTKERFKLFRNVYNKLFNVFHA</sequence>
<dbReference type="GO" id="GO:0000156">
    <property type="term" value="F:phosphorelay response regulator activity"/>
    <property type="evidence" value="ECO:0007669"/>
    <property type="project" value="InterPro"/>
</dbReference>
<reference evidence="6 7" key="1">
    <citation type="submission" date="2018-07" db="EMBL/GenBank/DDBJ databases">
        <title>Genomic Encyclopedia of Type Strains, Phase IV (KMG-IV): sequencing the most valuable type-strain genomes for metagenomic binning, comparative biology and taxonomic classification.</title>
        <authorList>
            <person name="Goeker M."/>
        </authorList>
    </citation>
    <scope>NUCLEOTIDE SEQUENCE [LARGE SCALE GENOMIC DNA]</scope>
    <source>
        <strain evidence="6 7">DSM 27016</strain>
    </source>
</reference>
<dbReference type="Gene3D" id="2.40.50.1020">
    <property type="entry name" value="LytTr DNA-binding domain"/>
    <property type="match status" value="1"/>
</dbReference>
<feature type="domain" description="HTH LytTR-type" evidence="5">
    <location>
        <begin position="153"/>
        <end position="247"/>
    </location>
</feature>
<dbReference type="AlphaFoldDB" id="A0A369B4R8"/>
<dbReference type="PROSITE" id="PS50930">
    <property type="entry name" value="HTH_LYTTR"/>
    <property type="match status" value="1"/>
</dbReference>
<dbReference type="GO" id="GO:0003677">
    <property type="term" value="F:DNA binding"/>
    <property type="evidence" value="ECO:0007669"/>
    <property type="project" value="InterPro"/>
</dbReference>
<evidence type="ECO:0000256" key="3">
    <source>
        <dbReference type="PROSITE-ProRule" id="PRU00169"/>
    </source>
</evidence>
<dbReference type="InterPro" id="IPR046947">
    <property type="entry name" value="LytR-like"/>
</dbReference>
<dbReference type="SMART" id="SM00850">
    <property type="entry name" value="LytTR"/>
    <property type="match status" value="1"/>
</dbReference>
<dbReference type="Proteomes" id="UP000253034">
    <property type="component" value="Unassembled WGS sequence"/>
</dbReference>
<dbReference type="PANTHER" id="PTHR37299">
    <property type="entry name" value="TRANSCRIPTIONAL REGULATOR-RELATED"/>
    <property type="match status" value="1"/>
</dbReference>
<dbReference type="EMBL" id="QPJT01000010">
    <property type="protein sequence ID" value="RCX16509.1"/>
    <property type="molecule type" value="Genomic_DNA"/>
</dbReference>
<evidence type="ECO:0000313" key="7">
    <source>
        <dbReference type="Proteomes" id="UP000253034"/>
    </source>
</evidence>
<dbReference type="PANTHER" id="PTHR37299:SF1">
    <property type="entry name" value="STAGE 0 SPORULATION PROTEIN A HOMOLOG"/>
    <property type="match status" value="1"/>
</dbReference>
<feature type="modified residue" description="4-aspartylphosphate" evidence="3">
    <location>
        <position position="54"/>
    </location>
</feature>
<accession>A0A369B4R8</accession>
<evidence type="ECO:0000313" key="6">
    <source>
        <dbReference type="EMBL" id="RCX16509.1"/>
    </source>
</evidence>
<comment type="caution">
    <text evidence="6">The sequence shown here is derived from an EMBL/GenBank/DDBJ whole genome shotgun (WGS) entry which is preliminary data.</text>
</comment>
<evidence type="ECO:0000256" key="2">
    <source>
        <dbReference type="ARBA" id="ARBA00024867"/>
    </source>
</evidence>
<dbReference type="OrthoDB" id="9809318at2"/>
<keyword evidence="3" id="KW-0597">Phosphoprotein</keyword>
<dbReference type="RefSeq" id="WP_114297675.1">
    <property type="nucleotide sequence ID" value="NZ_QPJT01000010.1"/>
</dbReference>
<dbReference type="Pfam" id="PF00072">
    <property type="entry name" value="Response_reg"/>
    <property type="match status" value="1"/>
</dbReference>